<feature type="domain" description="CUB" evidence="4">
    <location>
        <begin position="361"/>
        <end position="474"/>
    </location>
</feature>
<protein>
    <submittedName>
        <fullName evidence="5">Cubilin</fullName>
    </submittedName>
</protein>
<gene>
    <name evidence="5" type="ORF">CSKR_201903</name>
</gene>
<feature type="domain" description="CUB" evidence="4">
    <location>
        <begin position="248"/>
        <end position="359"/>
    </location>
</feature>
<comment type="caution">
    <text evidence="5">The sequence shown here is derived from an EMBL/GenBank/DDBJ whole genome shotgun (WGS) entry which is preliminary data.</text>
</comment>
<dbReference type="AlphaFoldDB" id="A0A8T1MZ66"/>
<dbReference type="Proteomes" id="UP000286415">
    <property type="component" value="Unassembled WGS sequence"/>
</dbReference>
<feature type="domain" description="CUB" evidence="4">
    <location>
        <begin position="25"/>
        <end position="136"/>
    </location>
</feature>
<evidence type="ECO:0000256" key="2">
    <source>
        <dbReference type="ARBA" id="ARBA00023157"/>
    </source>
</evidence>
<dbReference type="Pfam" id="PF00431">
    <property type="entry name" value="CUB"/>
    <property type="match status" value="5"/>
</dbReference>
<dbReference type="OrthoDB" id="6071730at2759"/>
<comment type="caution">
    <text evidence="3">Lacks conserved residue(s) required for the propagation of feature annotation.</text>
</comment>
<dbReference type="EMBL" id="NIRI02000010">
    <property type="protein sequence ID" value="KAG5454051.1"/>
    <property type="molecule type" value="Genomic_DNA"/>
</dbReference>
<evidence type="ECO:0000259" key="4">
    <source>
        <dbReference type="PROSITE" id="PS01180"/>
    </source>
</evidence>
<reference evidence="5 6" key="2">
    <citation type="journal article" date="2021" name="Genomics">
        <title>High-quality reference genome for Clonorchis sinensis.</title>
        <authorList>
            <person name="Young N.D."/>
            <person name="Stroehlein A.J."/>
            <person name="Kinkar L."/>
            <person name="Wang T."/>
            <person name="Sohn W.M."/>
            <person name="Chang B.C.H."/>
            <person name="Kaur P."/>
            <person name="Weisz D."/>
            <person name="Dudchenko O."/>
            <person name="Aiden E.L."/>
            <person name="Korhonen P.K."/>
            <person name="Gasser R.B."/>
        </authorList>
    </citation>
    <scope>NUCLEOTIDE SEQUENCE [LARGE SCALE GENOMIC DNA]</scope>
    <source>
        <strain evidence="5">Cs-k2</strain>
    </source>
</reference>
<name>A0A8T1MZ66_CLOSI</name>
<keyword evidence="2" id="KW-1015">Disulfide bond</keyword>
<organism evidence="5 6">
    <name type="scientific">Clonorchis sinensis</name>
    <name type="common">Chinese liver fluke</name>
    <dbReference type="NCBI Taxonomy" id="79923"/>
    <lineage>
        <taxon>Eukaryota</taxon>
        <taxon>Metazoa</taxon>
        <taxon>Spiralia</taxon>
        <taxon>Lophotrochozoa</taxon>
        <taxon>Platyhelminthes</taxon>
        <taxon>Trematoda</taxon>
        <taxon>Digenea</taxon>
        <taxon>Opisthorchiida</taxon>
        <taxon>Opisthorchiata</taxon>
        <taxon>Opisthorchiidae</taxon>
        <taxon>Clonorchis</taxon>
    </lineage>
</organism>
<dbReference type="SUPFAM" id="SSF49854">
    <property type="entry name" value="Spermadhesin, CUB domain"/>
    <property type="match status" value="5"/>
</dbReference>
<dbReference type="Gene3D" id="2.60.120.290">
    <property type="entry name" value="Spermadhesin, CUB domain"/>
    <property type="match status" value="5"/>
</dbReference>
<evidence type="ECO:0000256" key="3">
    <source>
        <dbReference type="PROSITE-ProRule" id="PRU00059"/>
    </source>
</evidence>
<dbReference type="InterPro" id="IPR035914">
    <property type="entry name" value="Sperma_CUB_dom_sf"/>
</dbReference>
<dbReference type="PANTHER" id="PTHR24251">
    <property type="entry name" value="OVOCHYMASE-RELATED"/>
    <property type="match status" value="1"/>
</dbReference>
<sequence length="586" mass="65708">MNVSTDAQNTMPTLSIPILSHEAACSELIENEYGSVTWTSESTEKRNCDWQIRNPSGKPVLLHFKTFKVGEKSANCQGSYVSVIDVNGNTENELGKWCDTEGEDAWLMSTGSSLLIRLRTDKSVEGDKFEVTYVSTNCQFDISNNCAYISSPPVGFESVLPLKCLWRISVPDDSQMRLHFQEFNVDGNVRDCQKNALQLFSGTSGELTHIDEFCGTKAPPETTYEERHLTLFLDTDSTNTGKSFKAACSELIENEYGSVTWTSESTEKRNCDWQIRNPSGKPVLLHFKTFKVGEKSANCQGSYVSVIDVNGNTENELGKWCDTEGEDAWLMSTGSSLLIRLRTDKSVEGDKFEVTYVSTSCQFEFNDSFSYIESPPGEFVSNHPLRCLWRIRTPNDIQMWLKFREFNVGGNDENCETNGLHIFSEVSGKLAHIAEFCGSETPRETAFEQKHLTLFLNTNGENTHKMFKATCAPAACSELIENEYGSVTWTSESTEKRNCDWQIRNPSGKPVLLHFKTFKVGEKSANCQGSYVSVIDVNGNTENELGKWCDTEGEDAWLMSTGSSLLIRLRTDKSVEGDKFEVTYVS</sequence>
<reference evidence="5 6" key="1">
    <citation type="journal article" date="2018" name="Biotechnol. Adv.">
        <title>Improved genomic resources and new bioinformatic workflow for the carcinogenic parasite Clonorchis sinensis: Biotechnological implications.</title>
        <authorList>
            <person name="Wang D."/>
            <person name="Korhonen P.K."/>
            <person name="Gasser R.B."/>
            <person name="Young N.D."/>
        </authorList>
    </citation>
    <scope>NUCLEOTIDE SEQUENCE [LARGE SCALE GENOMIC DNA]</scope>
    <source>
        <strain evidence="5">Cs-k2</strain>
    </source>
</reference>
<dbReference type="PROSITE" id="PS01180">
    <property type="entry name" value="CUB"/>
    <property type="match status" value="5"/>
</dbReference>
<keyword evidence="6" id="KW-1185">Reference proteome</keyword>
<accession>A0A8T1MZ66</accession>
<dbReference type="InterPro" id="IPR000859">
    <property type="entry name" value="CUB_dom"/>
</dbReference>
<proteinExistence type="predicted"/>
<keyword evidence="1" id="KW-0677">Repeat</keyword>
<evidence type="ECO:0000313" key="6">
    <source>
        <dbReference type="Proteomes" id="UP000286415"/>
    </source>
</evidence>
<dbReference type="SMART" id="SM00042">
    <property type="entry name" value="CUB"/>
    <property type="match status" value="5"/>
</dbReference>
<dbReference type="CDD" id="cd00041">
    <property type="entry name" value="CUB"/>
    <property type="match status" value="5"/>
</dbReference>
<feature type="domain" description="CUB" evidence="4">
    <location>
        <begin position="476"/>
        <end position="586"/>
    </location>
</feature>
<evidence type="ECO:0000313" key="5">
    <source>
        <dbReference type="EMBL" id="KAG5454051.1"/>
    </source>
</evidence>
<feature type="domain" description="CUB" evidence="4">
    <location>
        <begin position="138"/>
        <end position="246"/>
    </location>
</feature>
<feature type="non-terminal residue" evidence="5">
    <location>
        <position position="586"/>
    </location>
</feature>
<evidence type="ECO:0000256" key="1">
    <source>
        <dbReference type="ARBA" id="ARBA00022737"/>
    </source>
</evidence>